<feature type="non-terminal residue" evidence="1">
    <location>
        <position position="105"/>
    </location>
</feature>
<protein>
    <submittedName>
        <fullName evidence="1">Uncharacterized protein</fullName>
    </submittedName>
</protein>
<accession>A0ABR2I5C7</accession>
<sequence>MSDKVSSQNSLRAVRSNQPIEAKTIGEKCKALVEEKEEKRNRISIYILERSKNRKNRENKISIAFNGKVQLYNIKDIRSVLFSCIIIFTETLNRKEESIPKDALN</sequence>
<proteinExistence type="predicted"/>
<dbReference type="Proteomes" id="UP001470230">
    <property type="component" value="Unassembled WGS sequence"/>
</dbReference>
<evidence type="ECO:0000313" key="2">
    <source>
        <dbReference type="Proteomes" id="UP001470230"/>
    </source>
</evidence>
<keyword evidence="2" id="KW-1185">Reference proteome</keyword>
<name>A0ABR2I5C7_9EUKA</name>
<gene>
    <name evidence="1" type="ORF">M9Y10_016115</name>
</gene>
<dbReference type="EMBL" id="JAPFFF010000020">
    <property type="protein sequence ID" value="KAK8857707.1"/>
    <property type="molecule type" value="Genomic_DNA"/>
</dbReference>
<organism evidence="1 2">
    <name type="scientific">Tritrichomonas musculus</name>
    <dbReference type="NCBI Taxonomy" id="1915356"/>
    <lineage>
        <taxon>Eukaryota</taxon>
        <taxon>Metamonada</taxon>
        <taxon>Parabasalia</taxon>
        <taxon>Tritrichomonadida</taxon>
        <taxon>Tritrichomonadidae</taxon>
        <taxon>Tritrichomonas</taxon>
    </lineage>
</organism>
<reference evidence="1 2" key="1">
    <citation type="submission" date="2024-04" db="EMBL/GenBank/DDBJ databases">
        <title>Tritrichomonas musculus Genome.</title>
        <authorList>
            <person name="Alves-Ferreira E."/>
            <person name="Grigg M."/>
            <person name="Lorenzi H."/>
            <person name="Galac M."/>
        </authorList>
    </citation>
    <scope>NUCLEOTIDE SEQUENCE [LARGE SCALE GENOMIC DNA]</scope>
    <source>
        <strain evidence="1 2">EAF2021</strain>
    </source>
</reference>
<evidence type="ECO:0000313" key="1">
    <source>
        <dbReference type="EMBL" id="KAK8857707.1"/>
    </source>
</evidence>
<comment type="caution">
    <text evidence="1">The sequence shown here is derived from an EMBL/GenBank/DDBJ whole genome shotgun (WGS) entry which is preliminary data.</text>
</comment>